<evidence type="ECO:0000313" key="1">
    <source>
        <dbReference type="EMBL" id="KAB1987429.1"/>
    </source>
</evidence>
<dbReference type="AlphaFoldDB" id="A0A7J5DEY3"/>
<evidence type="ECO:0000313" key="2">
    <source>
        <dbReference type="Proteomes" id="UP000442990"/>
    </source>
</evidence>
<gene>
    <name evidence="1" type="ORF">F8144_16985</name>
</gene>
<proteinExistence type="predicted"/>
<comment type="caution">
    <text evidence="1">The sequence shown here is derived from an EMBL/GenBank/DDBJ whole genome shotgun (WGS) entry which is preliminary data.</text>
</comment>
<accession>A0A7J5DEY3</accession>
<dbReference type="InterPro" id="IPR044925">
    <property type="entry name" value="His-Me_finger_sf"/>
</dbReference>
<organism evidence="1 2">
    <name type="scientific">Streptomyces triticiradicis</name>
    <dbReference type="NCBI Taxonomy" id="2651189"/>
    <lineage>
        <taxon>Bacteria</taxon>
        <taxon>Bacillati</taxon>
        <taxon>Actinomycetota</taxon>
        <taxon>Actinomycetes</taxon>
        <taxon>Kitasatosporales</taxon>
        <taxon>Streptomycetaceae</taxon>
        <taxon>Streptomyces</taxon>
    </lineage>
</organism>
<sequence length="284" mass="30975">MRADAGAVVSAVSEDRLMADLDELPPYRRAQLLWRWSHQGVAFVEDLVRNAEKRPCSLPSAPPGPPGRTLALPGDDGRFHLARAGLMLCGQAEAATGAWSHRQHCGWVERGYGPQEWKGGRVDDADTVAWGSLVAEWLVRPTGPGVDPGTVDRPDRCLGGAYGLMHLWPPRPARTASVRRLRAALVDALGADCHLCGLYPGAMVDHDHQTGRVRGLLCAYCNRVLEECPHLTGCPRADYLLAPPAAGLNLVYPASQQWRPKESTRQRVIEQLGFDPFEGLSQPS</sequence>
<evidence type="ECO:0008006" key="3">
    <source>
        <dbReference type="Google" id="ProtNLM"/>
    </source>
</evidence>
<keyword evidence="2" id="KW-1185">Reference proteome</keyword>
<dbReference type="InterPro" id="IPR004211">
    <property type="entry name" value="Endonuclease_7"/>
</dbReference>
<reference evidence="1 2" key="1">
    <citation type="submission" date="2019-09" db="EMBL/GenBank/DDBJ databases">
        <title>Isolation and identification of active actinomycetes.</title>
        <authorList>
            <person name="Yu Z."/>
            <person name="Han C."/>
            <person name="Yu B."/>
        </authorList>
    </citation>
    <scope>NUCLEOTIDE SEQUENCE [LARGE SCALE GENOMIC DNA]</scope>
    <source>
        <strain evidence="1 2">NEAU-H2</strain>
    </source>
</reference>
<dbReference type="Proteomes" id="UP000442990">
    <property type="component" value="Unassembled WGS sequence"/>
</dbReference>
<dbReference type="SUPFAM" id="SSF54060">
    <property type="entry name" value="His-Me finger endonucleases"/>
    <property type="match status" value="1"/>
</dbReference>
<dbReference type="EMBL" id="WBKG01000013">
    <property type="protein sequence ID" value="KAB1987429.1"/>
    <property type="molecule type" value="Genomic_DNA"/>
</dbReference>
<dbReference type="Pfam" id="PF02945">
    <property type="entry name" value="Endonuclease_7"/>
    <property type="match status" value="1"/>
</dbReference>
<name>A0A7J5DEY3_9ACTN</name>
<dbReference type="InterPro" id="IPR038563">
    <property type="entry name" value="Endonuclease_7_sf"/>
</dbReference>
<dbReference type="Gene3D" id="3.40.1800.10">
    <property type="entry name" value="His-Me finger endonucleases"/>
    <property type="match status" value="1"/>
</dbReference>
<protein>
    <recommendedName>
        <fullName evidence="3">Recombination endonuclease VII</fullName>
    </recommendedName>
</protein>